<gene>
    <name evidence="2" type="primary">recT</name>
    <name evidence="2" type="ORF">P9989_07585</name>
</gene>
<dbReference type="EMBL" id="CP121671">
    <property type="protein sequence ID" value="WFT76215.1"/>
    <property type="molecule type" value="Genomic_DNA"/>
</dbReference>
<evidence type="ECO:0000256" key="1">
    <source>
        <dbReference type="SAM" id="MobiDB-lite"/>
    </source>
</evidence>
<dbReference type="InterPro" id="IPR004590">
    <property type="entry name" value="ssDNA_annealing_RecT"/>
</dbReference>
<dbReference type="InterPro" id="IPR018330">
    <property type="entry name" value="RecT_fam"/>
</dbReference>
<reference evidence="2 3" key="1">
    <citation type="submission" date="2023-04" db="EMBL/GenBank/DDBJ databases">
        <title>Genome sequence of Halobacillus naozhouensis KACC 21980.</title>
        <authorList>
            <person name="Kim S."/>
            <person name="Heo J."/>
            <person name="Kwon S.-W."/>
        </authorList>
    </citation>
    <scope>NUCLEOTIDE SEQUENCE [LARGE SCALE GENOMIC DNA]</scope>
    <source>
        <strain evidence="2 3">KCTC 13234</strain>
    </source>
</reference>
<feature type="compositionally biased region" description="Polar residues" evidence="1">
    <location>
        <begin position="17"/>
        <end position="27"/>
    </location>
</feature>
<dbReference type="Pfam" id="PF03837">
    <property type="entry name" value="RecT"/>
    <property type="match status" value="1"/>
</dbReference>
<organism evidence="2 3">
    <name type="scientific">Halobacillus naozhouensis</name>
    <dbReference type="NCBI Taxonomy" id="554880"/>
    <lineage>
        <taxon>Bacteria</taxon>
        <taxon>Bacillati</taxon>
        <taxon>Bacillota</taxon>
        <taxon>Bacilli</taxon>
        <taxon>Bacillales</taxon>
        <taxon>Bacillaceae</taxon>
        <taxon>Halobacillus</taxon>
    </lineage>
</organism>
<sequence>MATNSTTKSQLAKRKNNNSVEKQNNPANTIQAYMKKMGPEFEKALPKHMDADRLGRIALTTIRQNPKLLECSIPSLMGAVMQSAQLGLEPGLIGHCYLVPFYNGKAKQMDVQFIIGYKGMIDLARRSGHIESIYAHTVHENDEFEYELGLHPKLVHKPATGERGDMEFVYAVAHFKDGGYQFEVFSTNDVEKVKQRSKAGNNGPWKTDYEEMAKKTVIRRMFKYLPISIEIQQQASQDDTVRKGITEEANSVHDQEYINMPTPEEPGEEQPKDNPEITTEQAAMDLK</sequence>
<evidence type="ECO:0000313" key="2">
    <source>
        <dbReference type="EMBL" id="WFT76215.1"/>
    </source>
</evidence>
<proteinExistence type="predicted"/>
<dbReference type="RefSeq" id="WP_283078169.1">
    <property type="nucleotide sequence ID" value="NZ_CP121671.1"/>
</dbReference>
<dbReference type="NCBIfam" id="NF007351">
    <property type="entry name" value="PRK09846.1"/>
    <property type="match status" value="1"/>
</dbReference>
<feature type="compositionally biased region" description="Polar residues" evidence="1">
    <location>
        <begin position="1"/>
        <end position="10"/>
    </location>
</feature>
<keyword evidence="3" id="KW-1185">Reference proteome</keyword>
<name>A0ABY8J153_9BACI</name>
<feature type="region of interest" description="Disordered" evidence="1">
    <location>
        <begin position="235"/>
        <end position="287"/>
    </location>
</feature>
<accession>A0ABY8J153</accession>
<evidence type="ECO:0000313" key="3">
    <source>
        <dbReference type="Proteomes" id="UP001221597"/>
    </source>
</evidence>
<feature type="compositionally biased region" description="Basic and acidic residues" evidence="1">
    <location>
        <begin position="239"/>
        <end position="256"/>
    </location>
</feature>
<dbReference type="Proteomes" id="UP001221597">
    <property type="component" value="Chromosome"/>
</dbReference>
<protein>
    <submittedName>
        <fullName evidence="2">Recombination protein RecT</fullName>
    </submittedName>
</protein>
<feature type="region of interest" description="Disordered" evidence="1">
    <location>
        <begin position="1"/>
        <end position="27"/>
    </location>
</feature>
<dbReference type="NCBIfam" id="TIGR00616">
    <property type="entry name" value="rect"/>
    <property type="match status" value="1"/>
</dbReference>